<dbReference type="SUPFAM" id="SSF48208">
    <property type="entry name" value="Six-hairpin glycosidases"/>
    <property type="match status" value="1"/>
</dbReference>
<proteinExistence type="predicted"/>
<name>A0ABP8M6R7_9BACT</name>
<reference evidence="4" key="1">
    <citation type="journal article" date="2019" name="Int. J. Syst. Evol. Microbiol.">
        <title>The Global Catalogue of Microorganisms (GCM) 10K type strain sequencing project: providing services to taxonomists for standard genome sequencing and annotation.</title>
        <authorList>
            <consortium name="The Broad Institute Genomics Platform"/>
            <consortium name="The Broad Institute Genome Sequencing Center for Infectious Disease"/>
            <person name="Wu L."/>
            <person name="Ma J."/>
        </authorList>
    </citation>
    <scope>NUCLEOTIDE SEQUENCE [LARGE SCALE GENOMIC DNA]</scope>
    <source>
        <strain evidence="4">JCM 17759</strain>
    </source>
</reference>
<evidence type="ECO:0000313" key="4">
    <source>
        <dbReference type="Proteomes" id="UP001500840"/>
    </source>
</evidence>
<feature type="domain" description="Glycosyl-hydrolase family 116 N-terminal" evidence="2">
    <location>
        <begin position="99"/>
        <end position="385"/>
    </location>
</feature>
<dbReference type="InterPro" id="IPR006775">
    <property type="entry name" value="GH116_catalytic"/>
</dbReference>
<dbReference type="Proteomes" id="UP001500840">
    <property type="component" value="Unassembled WGS sequence"/>
</dbReference>
<dbReference type="InterPro" id="IPR024462">
    <property type="entry name" value="GH116_N"/>
</dbReference>
<dbReference type="InterPro" id="IPR052566">
    <property type="entry name" value="Non-lysos_glucosylceramidase"/>
</dbReference>
<dbReference type="PANTHER" id="PTHR12654:SF0">
    <property type="entry name" value="NON-LYSOSOMAL GLUCOSYLCERAMIDASE"/>
    <property type="match status" value="1"/>
</dbReference>
<dbReference type="Pfam" id="PF12215">
    <property type="entry name" value="Glyco_hydr_116N"/>
    <property type="match status" value="1"/>
</dbReference>
<organism evidence="3 4">
    <name type="scientific">Novipirellula rosea</name>
    <dbReference type="NCBI Taxonomy" id="1031540"/>
    <lineage>
        <taxon>Bacteria</taxon>
        <taxon>Pseudomonadati</taxon>
        <taxon>Planctomycetota</taxon>
        <taxon>Planctomycetia</taxon>
        <taxon>Pirellulales</taxon>
        <taxon>Pirellulaceae</taxon>
        <taxon>Novipirellula</taxon>
    </lineage>
</organism>
<evidence type="ECO:0000259" key="1">
    <source>
        <dbReference type="Pfam" id="PF04685"/>
    </source>
</evidence>
<evidence type="ECO:0000313" key="3">
    <source>
        <dbReference type="EMBL" id="GAA4444391.1"/>
    </source>
</evidence>
<dbReference type="InterPro" id="IPR008928">
    <property type="entry name" value="6-hairpin_glycosidase_sf"/>
</dbReference>
<protein>
    <submittedName>
        <fullName evidence="3">Non-lysosomal glucosylceramidase</fullName>
    </submittedName>
</protein>
<feature type="domain" description="Glycosyl-hydrolase family 116 catalytic region" evidence="1">
    <location>
        <begin position="506"/>
        <end position="785"/>
    </location>
</feature>
<dbReference type="Pfam" id="PF04685">
    <property type="entry name" value="DUF608"/>
    <property type="match status" value="1"/>
</dbReference>
<sequence length="907" mass="100165">MQNETNNQASNVLDDCSSTSGCCAGANALVGRRQFVKATGLTAAMMMAVRSDVMAGPFEAAKIDHVIPADKKLSKDWIASLYARGEPLTATGDALKYIGMPISGLCTGQVYLAGDGRLWYWNLTAAKDRKNNPKGARYLQPDVARSSKDQGFALQVGGKVHTLDAGGFKEVKFTNQYPMGRVDYADESCPLNVQLEAYTPFIPLRRDESSYPVIVMRYTVINHSPDSQEVAIAGWIDNSTNGSKGKKVCVYRELNEIATVECTADFENANSMALGVFGNEKPELVDLAKTTPGPNGIFDSGSSPEDGVRAEMNAKRPALASIGRKFSLGPGESKTVSFAVSWRFPMVRYGTAFGVGPRSTSPGRNHYATVWPNAAEASSQVASRESELYDTSKKWVDTWYDSSLPYWFLERAFIPINCMQTQVAQRVYPRGNDTEIYNLEEGVRCCPGNCTHVWNYAQGLARVFPEIERECRDKIEYGLGFDESTGMIYFRYSMRAGKDGRDDALDGTCGTIIRVLRESQMTTDYRFLESMWDRVKRSMDFVIKEWDPDEDGLLAGAQHNTLDEPWYGKVHWLINVYHAALKASAVMARQMNQPVVAERYERIVAKGGPAMVDLLWKEDFGYFIHIPGDADSEKHGSTNGCHIDQVLGESWLHEVGLDPILPKDKIRKSLQSLWKYNFAPNVGEFRKVMTNGRWYAAAGDAGLVMCSFPNGKIEPKSGKASYAGYLNECMTGFEWQVAAHMIREGMLQEGLAIGKAIYDRYSPDARNPYNEVECSDHYSRAMASYGAYLAVCGYRYDGPAGKLAFGPRLSPENFRAAFTTAEGWGRFSQKVESGEQSAAVELHYGKLTLNELTLDAVPGTTASGAIVKLGGNEIPATFHSNAGQYVLRFAKPVIVSAGDKLTLDYTP</sequence>
<dbReference type="RefSeq" id="WP_345318683.1">
    <property type="nucleotide sequence ID" value="NZ_BAABGA010000006.1"/>
</dbReference>
<dbReference type="PANTHER" id="PTHR12654">
    <property type="entry name" value="BILE ACID BETA-GLUCOSIDASE-RELATED"/>
    <property type="match status" value="1"/>
</dbReference>
<comment type="caution">
    <text evidence="3">The sequence shown here is derived from an EMBL/GenBank/DDBJ whole genome shotgun (WGS) entry which is preliminary data.</text>
</comment>
<gene>
    <name evidence="3" type="ORF">GCM10023156_02680</name>
</gene>
<keyword evidence="4" id="KW-1185">Reference proteome</keyword>
<accession>A0ABP8M6R7</accession>
<dbReference type="Gene3D" id="1.50.10.10">
    <property type="match status" value="1"/>
</dbReference>
<dbReference type="InterPro" id="IPR012341">
    <property type="entry name" value="6hp_glycosidase-like_sf"/>
</dbReference>
<dbReference type="EMBL" id="BAABGA010000006">
    <property type="protein sequence ID" value="GAA4444391.1"/>
    <property type="molecule type" value="Genomic_DNA"/>
</dbReference>
<evidence type="ECO:0000259" key="2">
    <source>
        <dbReference type="Pfam" id="PF12215"/>
    </source>
</evidence>